<dbReference type="Gene3D" id="3.40.50.720">
    <property type="entry name" value="NAD(P)-binding Rossmann-like Domain"/>
    <property type="match status" value="1"/>
</dbReference>
<feature type="binding site" evidence="9">
    <location>
        <position position="240"/>
    </location>
    <ligand>
        <name>Ca(2+)</name>
        <dbReference type="ChEBI" id="CHEBI:29108"/>
        <label>2</label>
    </ligand>
</feature>
<evidence type="ECO:0000256" key="8">
    <source>
        <dbReference type="PIRSR" id="PIRSR601621-1"/>
    </source>
</evidence>
<dbReference type="Pfam" id="PF00141">
    <property type="entry name" value="peroxidase"/>
    <property type="match status" value="1"/>
</dbReference>
<dbReference type="AlphaFoldDB" id="U7PVH4"/>
<dbReference type="PANTHER" id="PTHR31356">
    <property type="entry name" value="THYLAKOID LUMENAL 29 KDA PROTEIN, CHLOROPLASTIC-RELATED"/>
    <property type="match status" value="1"/>
</dbReference>
<dbReference type="GO" id="GO:0042744">
    <property type="term" value="P:hydrogen peroxide catabolic process"/>
    <property type="evidence" value="ECO:0007669"/>
    <property type="project" value="TreeGrafter"/>
</dbReference>
<name>U7PVH4_SPOS1</name>
<keyword evidence="3 9" id="KW-0349">Heme</keyword>
<feature type="disulfide bond" evidence="11">
    <location>
        <begin position="64"/>
        <end position="319"/>
    </location>
</feature>
<evidence type="ECO:0000313" key="14">
    <source>
        <dbReference type="EMBL" id="ERS98764.1"/>
    </source>
</evidence>
<dbReference type="InterPro" id="IPR001621">
    <property type="entry name" value="Ligninase"/>
</dbReference>
<dbReference type="InterPro" id="IPR019794">
    <property type="entry name" value="Peroxidases_AS"/>
</dbReference>
<comment type="cofactor">
    <cofactor evidence="9 12">
        <name>Ca(2+)</name>
        <dbReference type="ChEBI" id="CHEBI:29108"/>
    </cofactor>
    <text evidence="9 12">Binds 2 calcium ions per subunit.</text>
</comment>
<dbReference type="GO" id="GO:0000302">
    <property type="term" value="P:response to reactive oxygen species"/>
    <property type="evidence" value="ECO:0007669"/>
    <property type="project" value="TreeGrafter"/>
</dbReference>
<feature type="binding site" description="axial binding residue" evidence="9">
    <location>
        <position position="222"/>
    </location>
    <ligand>
        <name>heme b</name>
        <dbReference type="ChEBI" id="CHEBI:60344"/>
    </ligand>
    <ligandPart>
        <name>Fe</name>
        <dbReference type="ChEBI" id="CHEBI:18248"/>
    </ligandPart>
</feature>
<accession>U7PVH4</accession>
<feature type="binding site" evidence="9">
    <location>
        <position position="247"/>
    </location>
    <ligand>
        <name>Ca(2+)</name>
        <dbReference type="ChEBI" id="CHEBI:29108"/>
        <label>2</label>
    </ligand>
</feature>
<dbReference type="STRING" id="1391915.U7PVH4"/>
<dbReference type="GO" id="GO:0020037">
    <property type="term" value="F:heme binding"/>
    <property type="evidence" value="ECO:0007669"/>
    <property type="project" value="UniProtKB-UniRule"/>
</dbReference>
<evidence type="ECO:0000256" key="2">
    <source>
        <dbReference type="ARBA" id="ARBA00022559"/>
    </source>
</evidence>
<feature type="binding site" evidence="9">
    <location>
        <position position="99"/>
    </location>
    <ligand>
        <name>Ca(2+)</name>
        <dbReference type="ChEBI" id="CHEBI:29108"/>
        <label>1</label>
    </ligand>
</feature>
<feature type="binding site" evidence="9">
    <location>
        <position position="111"/>
    </location>
    <ligand>
        <name>Ca(2+)</name>
        <dbReference type="ChEBI" id="CHEBI:29108"/>
        <label>1</label>
    </ligand>
</feature>
<comment type="cofactor">
    <cofactor evidence="9">
        <name>heme b</name>
        <dbReference type="ChEBI" id="CHEBI:60344"/>
    </cofactor>
    <text evidence="9">Binds 1 heme b (iron(II)-protoporphyrin IX) group per subunit.</text>
</comment>
<evidence type="ECO:0000256" key="12">
    <source>
        <dbReference type="RuleBase" id="RU363051"/>
    </source>
</evidence>
<feature type="binding site" evidence="9">
    <location>
        <position position="223"/>
    </location>
    <ligand>
        <name>Ca(2+)</name>
        <dbReference type="ChEBI" id="CHEBI:29108"/>
        <label>2</label>
    </ligand>
</feature>
<dbReference type="OrthoDB" id="2113341at2759"/>
<dbReference type="InterPro" id="IPR036291">
    <property type="entry name" value="NAD(P)-bd_dom_sf"/>
</dbReference>
<keyword evidence="7" id="KW-0325">Glycoprotein</keyword>
<dbReference type="eggNOG" id="ENOG502SM0W">
    <property type="taxonomic scope" value="Eukaryota"/>
</dbReference>
<keyword evidence="6 9" id="KW-0408">Iron</keyword>
<dbReference type="InterPro" id="IPR010255">
    <property type="entry name" value="Haem_peroxidase_sf"/>
</dbReference>
<feature type="site" description="Transition state stabilizer" evidence="10">
    <location>
        <position position="94"/>
    </location>
</feature>
<evidence type="ECO:0000256" key="10">
    <source>
        <dbReference type="PIRSR" id="PIRSR601621-3"/>
    </source>
</evidence>
<feature type="active site" description="Proton acceptor" evidence="8">
    <location>
        <position position="98"/>
    </location>
</feature>
<dbReference type="FunFam" id="1.10.520.10:FF:000021">
    <property type="entry name" value="Peroxidase"/>
    <property type="match status" value="1"/>
</dbReference>
<dbReference type="HOGENOM" id="CLU_396986_0_0_1"/>
<comment type="similarity">
    <text evidence="1 12">Belongs to the peroxidase family. Ligninase subfamily.</text>
</comment>
<evidence type="ECO:0000256" key="9">
    <source>
        <dbReference type="PIRSR" id="PIRSR601621-2"/>
    </source>
</evidence>
<keyword evidence="11" id="KW-1015">Disulfide bond</keyword>
<dbReference type="InterPro" id="IPR002016">
    <property type="entry name" value="Haem_peroxidase"/>
</dbReference>
<organism evidence="14 15">
    <name type="scientific">Sporothrix schenckii (strain ATCC 58251 / de Perez 2211183)</name>
    <name type="common">Rose-picker's disease fungus</name>
    <dbReference type="NCBI Taxonomy" id="1391915"/>
    <lineage>
        <taxon>Eukaryota</taxon>
        <taxon>Fungi</taxon>
        <taxon>Dikarya</taxon>
        <taxon>Ascomycota</taxon>
        <taxon>Pezizomycotina</taxon>
        <taxon>Sordariomycetes</taxon>
        <taxon>Sordariomycetidae</taxon>
        <taxon>Ophiostomatales</taxon>
        <taxon>Ophiostomataceae</taxon>
        <taxon>Sporothrix</taxon>
    </lineage>
</organism>
<dbReference type="EC" id="1.11.1.-" evidence="12"/>
<evidence type="ECO:0000256" key="3">
    <source>
        <dbReference type="ARBA" id="ARBA00022617"/>
    </source>
</evidence>
<evidence type="ECO:0000256" key="11">
    <source>
        <dbReference type="PIRSR" id="PIRSR601621-4"/>
    </source>
</evidence>
<evidence type="ECO:0000256" key="6">
    <source>
        <dbReference type="ARBA" id="ARBA00023004"/>
    </source>
</evidence>
<dbReference type="Gene3D" id="1.10.420.10">
    <property type="entry name" value="Peroxidase, domain 2"/>
    <property type="match status" value="1"/>
</dbReference>
<proteinExistence type="inferred from homology"/>
<protein>
    <recommendedName>
        <fullName evidence="12">Peroxidase</fullName>
        <ecNumber evidence="12">1.11.1.-</ecNumber>
    </recommendedName>
</protein>
<evidence type="ECO:0000259" key="13">
    <source>
        <dbReference type="PROSITE" id="PS50873"/>
    </source>
</evidence>
<evidence type="ECO:0000256" key="4">
    <source>
        <dbReference type="ARBA" id="ARBA00022723"/>
    </source>
</evidence>
<keyword evidence="5 12" id="KW-0560">Oxidoreductase</keyword>
<dbReference type="PANTHER" id="PTHR31356:SF66">
    <property type="entry name" value="CATALASE-PEROXIDASE"/>
    <property type="match status" value="1"/>
</dbReference>
<dbReference type="PRINTS" id="PR00458">
    <property type="entry name" value="PEROXIDASE"/>
</dbReference>
<dbReference type="EMBL" id="KI440845">
    <property type="protein sequence ID" value="ERS98764.1"/>
    <property type="molecule type" value="Genomic_DNA"/>
</dbReference>
<feature type="disulfide bond" evidence="11">
    <location>
        <begin position="85"/>
        <end position="167"/>
    </location>
</feature>
<evidence type="ECO:0000313" key="15">
    <source>
        <dbReference type="Proteomes" id="UP000018087"/>
    </source>
</evidence>
<keyword evidence="4 9" id="KW-0479">Metal-binding</keyword>
<dbReference type="Proteomes" id="UP000018087">
    <property type="component" value="Unassembled WGS sequence"/>
</dbReference>
<gene>
    <name evidence="14" type="ORF">HMPREF1624_03954</name>
</gene>
<feature type="binding site" evidence="9">
    <location>
        <position position="115"/>
    </location>
    <ligand>
        <name>Ca(2+)</name>
        <dbReference type="ChEBI" id="CHEBI:29108"/>
        <label>1</label>
    </ligand>
</feature>
<reference evidence="15" key="1">
    <citation type="journal article" date="2014" name="Genome Announc.">
        <title>Genome sequence of the pathogenic fungus Sporothrix schenckii (ATCC 58251).</title>
        <authorList>
            <person name="Cuomo C.A."/>
            <person name="Rodriguez-Del Valle N."/>
            <person name="Perez-Sanchez L."/>
            <person name="Abouelleil A."/>
            <person name="Goldberg J."/>
            <person name="Young S."/>
            <person name="Zeng Q."/>
            <person name="Birren B.W."/>
        </authorList>
    </citation>
    <scope>NUCLEOTIDE SEQUENCE [LARGE SCALE GENOMIC DNA]</scope>
    <source>
        <strain evidence="15">ATCC 58251 / de Perez 2211183</strain>
    </source>
</reference>
<dbReference type="GO" id="GO:0004601">
    <property type="term" value="F:peroxidase activity"/>
    <property type="evidence" value="ECO:0007669"/>
    <property type="project" value="UniProtKB-KW"/>
</dbReference>
<keyword evidence="15" id="KW-1185">Reference proteome</keyword>
<sequence>MRGDDNTNQVEMIGDLTSLADHELSDVGRSVKNILQGKDSPEDVTSTYTNVPAKDSQQCASDPCCIWEYIKRDMYAKFHGDSGRCTKHARAAVRLGFHDAASWEKGDTFGGADGSIVLANELTRAENDGLQDIGIIVQGWYDTYHSRYGVGMADLIQMGATIATVTCPLGPRIRSYVGRKDSSQATNKGRMPDVHASAENLVALFQNKTITPEALVALVGAHTTSQQHFVDETRDGAPQDSSPGVWDILFYGETKSATVPPRVFRFPSDIALSKHESTAATWNTFSTAAGQAAWNNDFAREYIRMSMLGVNNINDLTECTKVLPMPTTSFKPPDQEALQQWLQGKDTPKKDAGAALEDGKALTLVQGVLGVVGDVGDAVGGIVGGIGKGTYNDEAVAAAWGNETPEVSKGFVVYAAAKTEGERAAWEWNKDTNPGFVLNTVLPNYNVGEILVPKYQHGSTMGFVRSFWKDNYFAFDTMPPQYYVHVRDCARLHAVALLDSSIKNERIFAFAYEFNWTDVIGILRTLRPNKTFQDPPKNEGRDYTWLFNRDQCMDLPGDDTSNVAYVGTEVWSQPTARCDPPCTLVLPLSKLSSGTTISPGVITTSFEYGNTETTTVGGQAVTTFFSTVTTVSITVPAVTISSGGSMHYSNVHVTDKQQASSVFVAHPSVSLPPVTVFLPDGNGGMTVRTATLAP</sequence>
<dbReference type="PRINTS" id="PR00462">
    <property type="entry name" value="LIGNINASE"/>
</dbReference>
<evidence type="ECO:0000256" key="5">
    <source>
        <dbReference type="ARBA" id="ARBA00023002"/>
    </source>
</evidence>
<keyword evidence="9 12" id="KW-0106">Calcium</keyword>
<dbReference type="GO" id="GO:0046872">
    <property type="term" value="F:metal ion binding"/>
    <property type="evidence" value="ECO:0007669"/>
    <property type="project" value="UniProtKB-UniRule"/>
</dbReference>
<feature type="domain" description="Plant heme peroxidase family profile" evidence="13">
    <location>
        <begin position="150"/>
        <end position="323"/>
    </location>
</feature>
<dbReference type="SUPFAM" id="SSF48113">
    <property type="entry name" value="Heme-dependent peroxidases"/>
    <property type="match status" value="1"/>
</dbReference>
<feature type="binding site" evidence="9">
    <location>
        <position position="113"/>
    </location>
    <ligand>
        <name>Ca(2+)</name>
        <dbReference type="ChEBI" id="CHEBI:29108"/>
        <label>1</label>
    </ligand>
</feature>
<evidence type="ECO:0000256" key="1">
    <source>
        <dbReference type="ARBA" id="ARBA00006089"/>
    </source>
</evidence>
<dbReference type="Gene3D" id="1.10.520.10">
    <property type="match status" value="1"/>
</dbReference>
<keyword evidence="2 12" id="KW-0575">Peroxidase</keyword>
<evidence type="ECO:0000256" key="7">
    <source>
        <dbReference type="ARBA" id="ARBA00023180"/>
    </source>
</evidence>
<dbReference type="PROSITE" id="PS00436">
    <property type="entry name" value="PEROXIDASE_2"/>
    <property type="match status" value="1"/>
</dbReference>
<dbReference type="PROSITE" id="PS50873">
    <property type="entry name" value="PEROXIDASE_4"/>
    <property type="match status" value="1"/>
</dbReference>
<dbReference type="InterPro" id="IPR044831">
    <property type="entry name" value="Ccp1-like"/>
</dbReference>
<dbReference type="SUPFAM" id="SSF51735">
    <property type="entry name" value="NAD(P)-binding Rossmann-fold domains"/>
    <property type="match status" value="1"/>
</dbReference>
<dbReference type="GO" id="GO:0034599">
    <property type="term" value="P:cellular response to oxidative stress"/>
    <property type="evidence" value="ECO:0007669"/>
    <property type="project" value="InterPro"/>
</dbReference>